<dbReference type="Proteomes" id="UP000050863">
    <property type="component" value="Unassembled WGS sequence"/>
</dbReference>
<evidence type="ECO:0008006" key="3">
    <source>
        <dbReference type="Google" id="ProtNLM"/>
    </source>
</evidence>
<name>A0A0R3LHM3_9BRAD</name>
<dbReference type="Pfam" id="PF12616">
    <property type="entry name" value="DUF3775"/>
    <property type="match status" value="1"/>
</dbReference>
<reference evidence="1 2" key="1">
    <citation type="submission" date="2014-03" db="EMBL/GenBank/DDBJ databases">
        <title>Bradyrhizobium valentinum sp. nov., isolated from effective nodules of Lupinus mariae-josephae, a lupine endemic of basic-lime soils in Eastern Spain.</title>
        <authorList>
            <person name="Duran D."/>
            <person name="Rey L."/>
            <person name="Navarro A."/>
            <person name="Busquets A."/>
            <person name="Imperial J."/>
            <person name="Ruiz-Argueso T."/>
        </authorList>
    </citation>
    <scope>NUCLEOTIDE SEQUENCE [LARGE SCALE GENOMIC DNA]</scope>
    <source>
        <strain evidence="1 2">PAC68</strain>
    </source>
</reference>
<evidence type="ECO:0000313" key="2">
    <source>
        <dbReference type="Proteomes" id="UP000050863"/>
    </source>
</evidence>
<accession>A0A0R3LHM3</accession>
<gene>
    <name evidence="1" type="ORF">CQ12_00465</name>
</gene>
<dbReference type="EMBL" id="LLXZ01000102">
    <property type="protein sequence ID" value="KRR07303.1"/>
    <property type="molecule type" value="Genomic_DNA"/>
</dbReference>
<organism evidence="1 2">
    <name type="scientific">Bradyrhizobium jicamae</name>
    <dbReference type="NCBI Taxonomy" id="280332"/>
    <lineage>
        <taxon>Bacteria</taxon>
        <taxon>Pseudomonadati</taxon>
        <taxon>Pseudomonadota</taxon>
        <taxon>Alphaproteobacteria</taxon>
        <taxon>Hyphomicrobiales</taxon>
        <taxon>Nitrobacteraceae</taxon>
        <taxon>Bradyrhizobium</taxon>
    </lineage>
</organism>
<dbReference type="InterPro" id="IPR022254">
    <property type="entry name" value="DUF3775"/>
</dbReference>
<dbReference type="AlphaFoldDB" id="A0A0R3LHM3"/>
<protein>
    <recommendedName>
        <fullName evidence="3">DUF3775 domain-containing protein</fullName>
    </recommendedName>
</protein>
<proteinExistence type="predicted"/>
<comment type="caution">
    <text evidence="1">The sequence shown here is derived from an EMBL/GenBank/DDBJ whole genome shotgun (WGS) entry which is preliminary data.</text>
</comment>
<sequence>MPELAVSREKVSFLIEKAHEFDVKDLPVDEESGSNPSDDAEVNVLQDDGCDSVAAEMASFIRALNEDEQIDLVALMWLGRGDGTIDEWEDLRSQAAERRNGYRNPRWETVRYLLGEPLLGDLLAEGLDKFGISWVDEAPTP</sequence>
<dbReference type="RefSeq" id="WP_057836319.1">
    <property type="nucleotide sequence ID" value="NZ_LLXZ01000102.1"/>
</dbReference>
<keyword evidence="2" id="KW-1185">Reference proteome</keyword>
<dbReference type="OrthoDB" id="5641374at2"/>
<evidence type="ECO:0000313" key="1">
    <source>
        <dbReference type="EMBL" id="KRR07303.1"/>
    </source>
</evidence>